<evidence type="ECO:0000259" key="3">
    <source>
        <dbReference type="Pfam" id="PF16653"/>
    </source>
</evidence>
<dbReference type="SUPFAM" id="SSF55347">
    <property type="entry name" value="Glyceraldehyde-3-phosphate dehydrogenase-like, C-terminal domain"/>
    <property type="match status" value="1"/>
</dbReference>
<protein>
    <submittedName>
        <fullName evidence="4">Pyridine nucleotide-disulfide oxidoreductase</fullName>
    </submittedName>
</protein>
<keyword evidence="5" id="KW-1185">Reference proteome</keyword>
<dbReference type="Gene3D" id="3.40.50.720">
    <property type="entry name" value="NAD(P)-binding Rossmann-like Domain"/>
    <property type="match status" value="1"/>
</dbReference>
<dbReference type="Gene3D" id="3.30.360.10">
    <property type="entry name" value="Dihydrodipicolinate Reductase, domain 2"/>
    <property type="match status" value="1"/>
</dbReference>
<dbReference type="SUPFAM" id="SSF51735">
    <property type="entry name" value="NAD(P)-binding Rossmann-fold domains"/>
    <property type="match status" value="1"/>
</dbReference>
<organism evidence="4 5">
    <name type="scientific">Aquibium carbonis</name>
    <dbReference type="NCBI Taxonomy" id="2495581"/>
    <lineage>
        <taxon>Bacteria</taxon>
        <taxon>Pseudomonadati</taxon>
        <taxon>Pseudomonadota</taxon>
        <taxon>Alphaproteobacteria</taxon>
        <taxon>Hyphomicrobiales</taxon>
        <taxon>Phyllobacteriaceae</taxon>
        <taxon>Aquibium</taxon>
    </lineage>
</organism>
<accession>A0A3S0AQX4</accession>
<dbReference type="OrthoDB" id="9769367at2"/>
<dbReference type="Proteomes" id="UP000278398">
    <property type="component" value="Unassembled WGS sequence"/>
</dbReference>
<dbReference type="InterPro" id="IPR005097">
    <property type="entry name" value="Sacchrp_dh_NADP-bd"/>
</dbReference>
<sequence length="406" mass="42619">MSPTASCFSTRAGSWSRENPTRRSATRPTSGWLASSPASTIEDRAMTEARPVRNVTIFGAGRVGLCLADLLAGSGDYDVTLADCTEEALAAASAAGHAASHADVSRGEDINRILPGSDLVVAAVPDRLVHRLAAAAADAGLHYLDFSEAGEETRAAAARARSDRAFLPGCGVSPGVVDSIAYGLALRLDQGCDIDIRVGAIPAARTNRLGYGLIWNLDGLLAEYTKPCTAIVDGNRVTLPPLSGLEEFTVDGVRYEAFLTAGSIEGLATLVAPHARNLVFRTIRHPGHLDYMLLLLDDLGLRSRRDLLGTVLRNGLPAGGADVVLIDVRASGSRAGKPAEERFAMRLKSQAGGADHGALAAGSAAHAAALIDLTRAGTLLGERLRIPALVPHEDVFENRFFVDLCT</sequence>
<dbReference type="EMBL" id="RWKW01000070">
    <property type="protein sequence ID" value="RST84965.1"/>
    <property type="molecule type" value="Genomic_DNA"/>
</dbReference>
<gene>
    <name evidence="4" type="ORF">EJC49_17950</name>
</gene>
<evidence type="ECO:0000313" key="4">
    <source>
        <dbReference type="EMBL" id="RST84965.1"/>
    </source>
</evidence>
<feature type="domain" description="Saccharopine dehydrogenase-like C-terminal" evidence="3">
    <location>
        <begin position="171"/>
        <end position="305"/>
    </location>
</feature>
<dbReference type="AlphaFoldDB" id="A0A3S0AQX4"/>
<reference evidence="4 5" key="1">
    <citation type="submission" date="2018-12" db="EMBL/GenBank/DDBJ databases">
        <title>Mesorhizobium carbonis sp. nov., isolated from coal mine water.</title>
        <authorList>
            <person name="Xin W."/>
            <person name="Xu Z."/>
            <person name="Xiang F."/>
            <person name="Zhang J."/>
            <person name="Xi L."/>
            <person name="Liu J."/>
        </authorList>
    </citation>
    <scope>NUCLEOTIDE SEQUENCE [LARGE SCALE GENOMIC DNA]</scope>
    <source>
        <strain evidence="4 5">B2.3</strain>
    </source>
</reference>
<dbReference type="Pfam" id="PF03435">
    <property type="entry name" value="Sacchrp_dh_NADP"/>
    <property type="match status" value="1"/>
</dbReference>
<evidence type="ECO:0000259" key="2">
    <source>
        <dbReference type="Pfam" id="PF03435"/>
    </source>
</evidence>
<comment type="caution">
    <text evidence="4">The sequence shown here is derived from an EMBL/GenBank/DDBJ whole genome shotgun (WGS) entry which is preliminary data.</text>
</comment>
<feature type="domain" description="Saccharopine dehydrogenase NADP binding" evidence="2">
    <location>
        <begin position="55"/>
        <end position="161"/>
    </location>
</feature>
<name>A0A3S0AQX4_9HYPH</name>
<dbReference type="InterPro" id="IPR036291">
    <property type="entry name" value="NAD(P)-bd_dom_sf"/>
</dbReference>
<evidence type="ECO:0000256" key="1">
    <source>
        <dbReference type="SAM" id="MobiDB-lite"/>
    </source>
</evidence>
<evidence type="ECO:0000313" key="5">
    <source>
        <dbReference type="Proteomes" id="UP000278398"/>
    </source>
</evidence>
<dbReference type="Pfam" id="PF16653">
    <property type="entry name" value="Sacchrp_dh_C"/>
    <property type="match status" value="1"/>
</dbReference>
<feature type="region of interest" description="Disordered" evidence="1">
    <location>
        <begin position="1"/>
        <end position="37"/>
    </location>
</feature>
<dbReference type="InterPro" id="IPR032095">
    <property type="entry name" value="Sacchrp_dh-like_C"/>
</dbReference>
<proteinExistence type="predicted"/>